<dbReference type="RefSeq" id="WP_264892604.1">
    <property type="nucleotide sequence ID" value="NZ_CP110257.1"/>
</dbReference>
<organism evidence="2 3">
    <name type="scientific">Caldimonas aquatica</name>
    <dbReference type="NCBI Taxonomy" id="376175"/>
    <lineage>
        <taxon>Bacteria</taxon>
        <taxon>Pseudomonadati</taxon>
        <taxon>Pseudomonadota</taxon>
        <taxon>Betaproteobacteria</taxon>
        <taxon>Burkholderiales</taxon>
        <taxon>Sphaerotilaceae</taxon>
        <taxon>Caldimonas</taxon>
    </lineage>
</organism>
<keyword evidence="3" id="KW-1185">Reference proteome</keyword>
<proteinExistence type="predicted"/>
<dbReference type="EMBL" id="CP110257">
    <property type="protein sequence ID" value="UZD54925.1"/>
    <property type="molecule type" value="Genomic_DNA"/>
</dbReference>
<reference evidence="2" key="1">
    <citation type="submission" date="2022-10" db="EMBL/GenBank/DDBJ databases">
        <title>Complete genome sequence of Schlegelella aquatica LMG 23380.</title>
        <authorList>
            <person name="Musilova J."/>
            <person name="Kourilova X."/>
            <person name="Bezdicek M."/>
            <person name="Hermankova K."/>
            <person name="Obruca S."/>
            <person name="Sedlar K."/>
        </authorList>
    </citation>
    <scope>NUCLEOTIDE SEQUENCE</scope>
    <source>
        <strain evidence="2">LMG 23380</strain>
    </source>
</reference>
<protein>
    <submittedName>
        <fullName evidence="2">Uncharacterized protein</fullName>
    </submittedName>
</protein>
<evidence type="ECO:0000313" key="3">
    <source>
        <dbReference type="Proteomes" id="UP001163266"/>
    </source>
</evidence>
<feature type="region of interest" description="Disordered" evidence="1">
    <location>
        <begin position="13"/>
        <end position="70"/>
    </location>
</feature>
<feature type="compositionally biased region" description="Basic and acidic residues" evidence="1">
    <location>
        <begin position="53"/>
        <end position="70"/>
    </location>
</feature>
<accession>A0ABY6MSD7</accession>
<sequence>MASFSLPAWMQPWMHRDPAPAQPPDAADLGTELGLEASLPDEQAGWLVPQGDDGGHAETRPAPLDRHPPV</sequence>
<evidence type="ECO:0000256" key="1">
    <source>
        <dbReference type="SAM" id="MobiDB-lite"/>
    </source>
</evidence>
<name>A0ABY6MSD7_9BURK</name>
<dbReference type="Proteomes" id="UP001163266">
    <property type="component" value="Chromosome"/>
</dbReference>
<gene>
    <name evidence="2" type="ORF">OMP39_14870</name>
</gene>
<evidence type="ECO:0000313" key="2">
    <source>
        <dbReference type="EMBL" id="UZD54925.1"/>
    </source>
</evidence>